<evidence type="ECO:0000256" key="6">
    <source>
        <dbReference type="RuleBase" id="RU362057"/>
    </source>
</evidence>
<dbReference type="AlphaFoldDB" id="A0A2P2J9U0"/>
<reference evidence="7" key="1">
    <citation type="submission" date="2018-02" db="EMBL/GenBank/DDBJ databases">
        <title>Rhizophora mucronata_Transcriptome.</title>
        <authorList>
            <person name="Meera S.P."/>
            <person name="Sreeshan A."/>
            <person name="Augustine A."/>
        </authorList>
    </citation>
    <scope>NUCLEOTIDE SEQUENCE</scope>
    <source>
        <tissue evidence="7">Leaf</tissue>
    </source>
</reference>
<dbReference type="EC" id="2.4.1.-" evidence="6"/>
<dbReference type="Gene3D" id="3.40.50.2000">
    <property type="entry name" value="Glycogen Phosphorylase B"/>
    <property type="match status" value="2"/>
</dbReference>
<keyword evidence="5" id="KW-0328">Glycosyltransferase</keyword>
<dbReference type="UniPathway" id="UPA00009"/>
<dbReference type="EMBL" id="GGEC01009761">
    <property type="protein sequence ID" value="MBW90244.1"/>
    <property type="molecule type" value="Transcribed_RNA"/>
</dbReference>
<dbReference type="CDD" id="cd03784">
    <property type="entry name" value="GT1_Gtf-like"/>
    <property type="match status" value="1"/>
</dbReference>
<proteinExistence type="inferred from homology"/>
<dbReference type="PROSITE" id="PS00375">
    <property type="entry name" value="UDPGT"/>
    <property type="match status" value="1"/>
</dbReference>
<comment type="similarity">
    <text evidence="2 5">Belongs to the UDP-glycosyltransferase family.</text>
</comment>
<evidence type="ECO:0000313" key="7">
    <source>
        <dbReference type="EMBL" id="MBW90244.1"/>
    </source>
</evidence>
<keyword evidence="3 5" id="KW-0808">Transferase</keyword>
<dbReference type="PANTHER" id="PTHR11926:SF870">
    <property type="entry name" value="UDP-GLYCOSYLTRANSFERASE 75B1"/>
    <property type="match status" value="1"/>
</dbReference>
<dbReference type="InterPro" id="IPR035595">
    <property type="entry name" value="UDP_glycos_trans_CS"/>
</dbReference>
<dbReference type="GO" id="GO:0080044">
    <property type="term" value="F:quercetin 7-O-glucosyltransferase activity"/>
    <property type="evidence" value="ECO:0007669"/>
    <property type="project" value="TreeGrafter"/>
</dbReference>
<dbReference type="InterPro" id="IPR002213">
    <property type="entry name" value="UDP_glucos_trans"/>
</dbReference>
<evidence type="ECO:0000256" key="5">
    <source>
        <dbReference type="RuleBase" id="RU003718"/>
    </source>
</evidence>
<dbReference type="Pfam" id="PF00201">
    <property type="entry name" value="UDPGT"/>
    <property type="match status" value="1"/>
</dbReference>
<comment type="pathway">
    <text evidence="1">Pigment biosynthesis; anthocyanin biosynthesis.</text>
</comment>
<evidence type="ECO:0000256" key="2">
    <source>
        <dbReference type="ARBA" id="ARBA00009995"/>
    </source>
</evidence>
<sequence length="482" mass="54348">MSCFPASRRELQAPSLKMQPHVLLVSFPAQGHINPALRLAKRLLDLPGGLRVTFATSIGGDRHMARTGTPEGLSFATFSDGYDDGFKPGDDRDHQMSELKRRGSETLSELIAANARSDQPFTFLVYCTLLPWAAKVARKHNLPSILFWNQPAAVLDVYYYYFNGFGDYIKNHVDDLNFCLKLPGLPLLSRLDLPYFFIHTNIYPFALPLFKEHLEVLDEESNPKVLVNTFDAIEHEALNSIDKYKLIGVGPLIPYDTSFGGDLFRGSISKDYMRWLDSKPESSVIYISFGSISMLSEPQIEQMERALLDVGRPFLWVMRKNGKEEEIEEDDDDDHCMSSCNRDELEKQGMIVPWCCQVDVLSHPSIACFLTHCGWNSTLESLAFGVPVVAFPQWADQLTITKLVEDVWKMGVRLRTNSEGLAESAEIKRCLELVMADGGGQDNEMRRNAKNWKSLTMEAAKDGSSSELNLRAFANEILEIEV</sequence>
<dbReference type="PANTHER" id="PTHR11926">
    <property type="entry name" value="GLUCOSYL/GLUCURONOSYL TRANSFERASES"/>
    <property type="match status" value="1"/>
</dbReference>
<dbReference type="GO" id="GO:0080043">
    <property type="term" value="F:quercetin 3-O-glucosyltransferase activity"/>
    <property type="evidence" value="ECO:0007669"/>
    <property type="project" value="TreeGrafter"/>
</dbReference>
<name>A0A2P2J9U0_RHIMU</name>
<dbReference type="GO" id="GO:0009718">
    <property type="term" value="P:anthocyanin-containing compound biosynthetic process"/>
    <property type="evidence" value="ECO:0007669"/>
    <property type="project" value="UniProtKB-UniPathway"/>
</dbReference>
<dbReference type="FunFam" id="3.40.50.2000:FF:000019">
    <property type="entry name" value="Glycosyltransferase"/>
    <property type="match status" value="1"/>
</dbReference>
<organism evidence="7">
    <name type="scientific">Rhizophora mucronata</name>
    <name type="common">Asiatic mangrove</name>
    <dbReference type="NCBI Taxonomy" id="61149"/>
    <lineage>
        <taxon>Eukaryota</taxon>
        <taxon>Viridiplantae</taxon>
        <taxon>Streptophyta</taxon>
        <taxon>Embryophyta</taxon>
        <taxon>Tracheophyta</taxon>
        <taxon>Spermatophyta</taxon>
        <taxon>Magnoliopsida</taxon>
        <taxon>eudicotyledons</taxon>
        <taxon>Gunneridae</taxon>
        <taxon>Pentapetalae</taxon>
        <taxon>rosids</taxon>
        <taxon>fabids</taxon>
        <taxon>Malpighiales</taxon>
        <taxon>Rhizophoraceae</taxon>
        <taxon>Rhizophora</taxon>
    </lineage>
</organism>
<dbReference type="SUPFAM" id="SSF53756">
    <property type="entry name" value="UDP-Glycosyltransferase/glycogen phosphorylase"/>
    <property type="match status" value="1"/>
</dbReference>
<dbReference type="GO" id="GO:0047213">
    <property type="term" value="F:anthocyanidin 3-O-glucosyltransferase activity"/>
    <property type="evidence" value="ECO:0007669"/>
    <property type="project" value="UniProtKB-EC"/>
</dbReference>
<comment type="catalytic activity">
    <reaction evidence="4">
        <text>an anthocyanidin + UDP-alpha-D-glucose + H(+) = an anthocyanidin 3-O-beta-D-glucoside + UDP</text>
        <dbReference type="Rhea" id="RHEA:20093"/>
        <dbReference type="ChEBI" id="CHEBI:15378"/>
        <dbReference type="ChEBI" id="CHEBI:16307"/>
        <dbReference type="ChEBI" id="CHEBI:58223"/>
        <dbReference type="ChEBI" id="CHEBI:58885"/>
        <dbReference type="ChEBI" id="CHEBI:143576"/>
        <dbReference type="EC" id="2.4.1.115"/>
    </reaction>
</comment>
<evidence type="ECO:0000256" key="4">
    <source>
        <dbReference type="ARBA" id="ARBA00047606"/>
    </source>
</evidence>
<accession>A0A2P2J9U0</accession>
<evidence type="ECO:0000256" key="3">
    <source>
        <dbReference type="ARBA" id="ARBA00022679"/>
    </source>
</evidence>
<protein>
    <recommendedName>
        <fullName evidence="6">Glycosyltransferase</fullName>
        <ecNumber evidence="6">2.4.1.-</ecNumber>
    </recommendedName>
</protein>
<evidence type="ECO:0000256" key="1">
    <source>
        <dbReference type="ARBA" id="ARBA00004935"/>
    </source>
</evidence>